<dbReference type="EMBL" id="MU129033">
    <property type="protein sequence ID" value="KAF9509541.1"/>
    <property type="molecule type" value="Genomic_DNA"/>
</dbReference>
<evidence type="ECO:0000256" key="7">
    <source>
        <dbReference type="ARBA" id="ARBA00047899"/>
    </source>
</evidence>
<dbReference type="OrthoDB" id="248923at2759"/>
<comment type="catalytic activity">
    <reaction evidence="8">
        <text>L-seryl-[protein] + ATP = O-phospho-L-seryl-[protein] + ADP + H(+)</text>
        <dbReference type="Rhea" id="RHEA:17989"/>
        <dbReference type="Rhea" id="RHEA-COMP:9863"/>
        <dbReference type="Rhea" id="RHEA-COMP:11604"/>
        <dbReference type="ChEBI" id="CHEBI:15378"/>
        <dbReference type="ChEBI" id="CHEBI:29999"/>
        <dbReference type="ChEBI" id="CHEBI:30616"/>
        <dbReference type="ChEBI" id="CHEBI:83421"/>
        <dbReference type="ChEBI" id="CHEBI:456216"/>
        <dbReference type="EC" id="2.7.11.1"/>
    </reaction>
</comment>
<evidence type="ECO:0000313" key="11">
    <source>
        <dbReference type="Proteomes" id="UP000886523"/>
    </source>
</evidence>
<dbReference type="PROSITE" id="PS50011">
    <property type="entry name" value="PROTEIN_KINASE_DOM"/>
    <property type="match status" value="1"/>
</dbReference>
<evidence type="ECO:0000256" key="3">
    <source>
        <dbReference type="ARBA" id="ARBA00022679"/>
    </source>
</evidence>
<organism evidence="10 11">
    <name type="scientific">Hydnum rufescens UP504</name>
    <dbReference type="NCBI Taxonomy" id="1448309"/>
    <lineage>
        <taxon>Eukaryota</taxon>
        <taxon>Fungi</taxon>
        <taxon>Dikarya</taxon>
        <taxon>Basidiomycota</taxon>
        <taxon>Agaricomycotina</taxon>
        <taxon>Agaricomycetes</taxon>
        <taxon>Cantharellales</taxon>
        <taxon>Hydnaceae</taxon>
        <taxon>Hydnum</taxon>
    </lineage>
</organism>
<comment type="similarity">
    <text evidence="1">Belongs to the protein kinase superfamily. STE Ser/Thr protein kinase family. STE20 subfamily.</text>
</comment>
<sequence>MSPEAIKQSGYDHKADIWSLGITAIEFAKGESPYAELRPMNALFLILKNPSPILDGNFSEPFKDFVAACLARDPREVRLLLHFP</sequence>
<dbReference type="PANTHER" id="PTHR48012">
    <property type="entry name" value="STERILE20-LIKE KINASE, ISOFORM B-RELATED"/>
    <property type="match status" value="1"/>
</dbReference>
<keyword evidence="2" id="KW-0723">Serine/threonine-protein kinase</keyword>
<name>A0A9P6DP11_9AGAM</name>
<dbReference type="GO" id="GO:0005737">
    <property type="term" value="C:cytoplasm"/>
    <property type="evidence" value="ECO:0007669"/>
    <property type="project" value="TreeGrafter"/>
</dbReference>
<accession>A0A9P6DP11</accession>
<comment type="caution">
    <text evidence="10">The sequence shown here is derived from an EMBL/GenBank/DDBJ whole genome shotgun (WGS) entry which is preliminary data.</text>
</comment>
<feature type="domain" description="Protein kinase" evidence="9">
    <location>
        <begin position="1"/>
        <end position="84"/>
    </location>
</feature>
<keyword evidence="3" id="KW-0808">Transferase</keyword>
<evidence type="ECO:0000256" key="5">
    <source>
        <dbReference type="ARBA" id="ARBA00022777"/>
    </source>
</evidence>
<reference evidence="10" key="1">
    <citation type="journal article" date="2020" name="Nat. Commun.">
        <title>Large-scale genome sequencing of mycorrhizal fungi provides insights into the early evolution of symbiotic traits.</title>
        <authorList>
            <person name="Miyauchi S."/>
            <person name="Kiss E."/>
            <person name="Kuo A."/>
            <person name="Drula E."/>
            <person name="Kohler A."/>
            <person name="Sanchez-Garcia M."/>
            <person name="Morin E."/>
            <person name="Andreopoulos B."/>
            <person name="Barry K.W."/>
            <person name="Bonito G."/>
            <person name="Buee M."/>
            <person name="Carver A."/>
            <person name="Chen C."/>
            <person name="Cichocki N."/>
            <person name="Clum A."/>
            <person name="Culley D."/>
            <person name="Crous P.W."/>
            <person name="Fauchery L."/>
            <person name="Girlanda M."/>
            <person name="Hayes R.D."/>
            <person name="Keri Z."/>
            <person name="LaButti K."/>
            <person name="Lipzen A."/>
            <person name="Lombard V."/>
            <person name="Magnuson J."/>
            <person name="Maillard F."/>
            <person name="Murat C."/>
            <person name="Nolan M."/>
            <person name="Ohm R.A."/>
            <person name="Pangilinan J."/>
            <person name="Pereira M.F."/>
            <person name="Perotto S."/>
            <person name="Peter M."/>
            <person name="Pfister S."/>
            <person name="Riley R."/>
            <person name="Sitrit Y."/>
            <person name="Stielow J.B."/>
            <person name="Szollosi G."/>
            <person name="Zifcakova L."/>
            <person name="Stursova M."/>
            <person name="Spatafora J.W."/>
            <person name="Tedersoo L."/>
            <person name="Vaario L.M."/>
            <person name="Yamada A."/>
            <person name="Yan M."/>
            <person name="Wang P."/>
            <person name="Xu J."/>
            <person name="Bruns T."/>
            <person name="Baldrian P."/>
            <person name="Vilgalys R."/>
            <person name="Dunand C."/>
            <person name="Henrissat B."/>
            <person name="Grigoriev I.V."/>
            <person name="Hibbett D."/>
            <person name="Nagy L.G."/>
            <person name="Martin F.M."/>
        </authorList>
    </citation>
    <scope>NUCLEOTIDE SEQUENCE</scope>
    <source>
        <strain evidence="10">UP504</strain>
    </source>
</reference>
<protein>
    <recommendedName>
        <fullName evidence="9">Protein kinase domain-containing protein</fullName>
    </recommendedName>
</protein>
<dbReference type="InterPro" id="IPR000719">
    <property type="entry name" value="Prot_kinase_dom"/>
</dbReference>
<evidence type="ECO:0000313" key="10">
    <source>
        <dbReference type="EMBL" id="KAF9509541.1"/>
    </source>
</evidence>
<dbReference type="GO" id="GO:0004674">
    <property type="term" value="F:protein serine/threonine kinase activity"/>
    <property type="evidence" value="ECO:0007669"/>
    <property type="project" value="UniProtKB-KW"/>
</dbReference>
<dbReference type="GO" id="GO:0005524">
    <property type="term" value="F:ATP binding"/>
    <property type="evidence" value="ECO:0007669"/>
    <property type="project" value="UniProtKB-KW"/>
</dbReference>
<keyword evidence="11" id="KW-1185">Reference proteome</keyword>
<proteinExistence type="inferred from homology"/>
<evidence type="ECO:0000256" key="1">
    <source>
        <dbReference type="ARBA" id="ARBA00008874"/>
    </source>
</evidence>
<comment type="catalytic activity">
    <reaction evidence="7">
        <text>L-threonyl-[protein] + ATP = O-phospho-L-threonyl-[protein] + ADP + H(+)</text>
        <dbReference type="Rhea" id="RHEA:46608"/>
        <dbReference type="Rhea" id="RHEA-COMP:11060"/>
        <dbReference type="Rhea" id="RHEA-COMP:11605"/>
        <dbReference type="ChEBI" id="CHEBI:15378"/>
        <dbReference type="ChEBI" id="CHEBI:30013"/>
        <dbReference type="ChEBI" id="CHEBI:30616"/>
        <dbReference type="ChEBI" id="CHEBI:61977"/>
        <dbReference type="ChEBI" id="CHEBI:456216"/>
        <dbReference type="EC" id="2.7.11.1"/>
    </reaction>
</comment>
<evidence type="ECO:0000256" key="6">
    <source>
        <dbReference type="ARBA" id="ARBA00022840"/>
    </source>
</evidence>
<dbReference type="InterPro" id="IPR050629">
    <property type="entry name" value="STE20/SPS1-PAK"/>
</dbReference>
<dbReference type="Pfam" id="PF00069">
    <property type="entry name" value="Pkinase"/>
    <property type="match status" value="1"/>
</dbReference>
<keyword evidence="5" id="KW-0418">Kinase</keyword>
<dbReference type="Gene3D" id="1.10.510.10">
    <property type="entry name" value="Transferase(Phosphotransferase) domain 1"/>
    <property type="match status" value="1"/>
</dbReference>
<evidence type="ECO:0000256" key="2">
    <source>
        <dbReference type="ARBA" id="ARBA00022527"/>
    </source>
</evidence>
<evidence type="ECO:0000259" key="9">
    <source>
        <dbReference type="PROSITE" id="PS50011"/>
    </source>
</evidence>
<dbReference type="PANTHER" id="PTHR48012:SF10">
    <property type="entry name" value="FI20177P1"/>
    <property type="match status" value="1"/>
</dbReference>
<dbReference type="Proteomes" id="UP000886523">
    <property type="component" value="Unassembled WGS sequence"/>
</dbReference>
<dbReference type="InterPro" id="IPR011009">
    <property type="entry name" value="Kinase-like_dom_sf"/>
</dbReference>
<dbReference type="AlphaFoldDB" id="A0A9P6DP11"/>
<evidence type="ECO:0000256" key="8">
    <source>
        <dbReference type="ARBA" id="ARBA00048679"/>
    </source>
</evidence>
<dbReference type="SUPFAM" id="SSF56112">
    <property type="entry name" value="Protein kinase-like (PK-like)"/>
    <property type="match status" value="1"/>
</dbReference>
<gene>
    <name evidence="10" type="ORF">BS47DRAFT_1349061</name>
</gene>
<evidence type="ECO:0000256" key="4">
    <source>
        <dbReference type="ARBA" id="ARBA00022741"/>
    </source>
</evidence>
<keyword evidence="4" id="KW-0547">Nucleotide-binding</keyword>
<keyword evidence="6" id="KW-0067">ATP-binding</keyword>